<evidence type="ECO:0000256" key="8">
    <source>
        <dbReference type="ARBA" id="ARBA00022989"/>
    </source>
</evidence>
<keyword evidence="8 10" id="KW-1133">Transmembrane helix</keyword>
<keyword evidence="7" id="KW-0653">Protein transport</keyword>
<name>A0ABU3BU39_9BACT</name>
<evidence type="ECO:0000259" key="11">
    <source>
        <dbReference type="PROSITE" id="PS52015"/>
    </source>
</evidence>
<evidence type="ECO:0000256" key="10">
    <source>
        <dbReference type="SAM" id="Phobius"/>
    </source>
</evidence>
<dbReference type="SUPFAM" id="SSF74653">
    <property type="entry name" value="TolA/TonB C-terminal domain"/>
    <property type="match status" value="3"/>
</dbReference>
<feature type="domain" description="TonB C-terminal" evidence="11">
    <location>
        <begin position="365"/>
        <end position="461"/>
    </location>
</feature>
<gene>
    <name evidence="12" type="ORF">RM540_13670</name>
</gene>
<evidence type="ECO:0000313" key="13">
    <source>
        <dbReference type="Proteomes" id="UP001267426"/>
    </source>
</evidence>
<keyword evidence="6 10" id="KW-0812">Transmembrane</keyword>
<dbReference type="PROSITE" id="PS52015">
    <property type="entry name" value="TONB_CTD"/>
    <property type="match status" value="2"/>
</dbReference>
<organism evidence="12 13">
    <name type="scientific">Rubrivirga litoralis</name>
    <dbReference type="NCBI Taxonomy" id="3075598"/>
    <lineage>
        <taxon>Bacteria</taxon>
        <taxon>Pseudomonadati</taxon>
        <taxon>Rhodothermota</taxon>
        <taxon>Rhodothermia</taxon>
        <taxon>Rhodothermales</taxon>
        <taxon>Rubricoccaceae</taxon>
        <taxon>Rubrivirga</taxon>
    </lineage>
</organism>
<dbReference type="PANTHER" id="PTHR33446:SF2">
    <property type="entry name" value="PROTEIN TONB"/>
    <property type="match status" value="1"/>
</dbReference>
<evidence type="ECO:0000256" key="2">
    <source>
        <dbReference type="ARBA" id="ARBA00006555"/>
    </source>
</evidence>
<evidence type="ECO:0000256" key="9">
    <source>
        <dbReference type="ARBA" id="ARBA00023136"/>
    </source>
</evidence>
<evidence type="ECO:0000256" key="6">
    <source>
        <dbReference type="ARBA" id="ARBA00022692"/>
    </source>
</evidence>
<sequence length="680" mass="69510">MPDAATLASLGGAALGSLWLPVAAWTVLALIIEGALRLTRAEAAVGLPVRGAALAALPVALAVPAALGAWAPNVPVALAAFAPPAVTWLPEVVVGGGAAAPALVAPPAGLIALGVLTALALAASVVALVRVAGGALRLARVRRALPPAPPAVAAALDAARQRAGVGRPVAAVEAPPGAAPFTVGWRRPVVAVPADLGGAALDVALAHELAHVRRADFAWHAAQRAVAAAFVWHPLAQALGRGLDLDRERAADAAVLAACPGRRRTYADLLLRYASLPAPPLALGAGRGDSSLKTRIDAMTCTLSPDRARRLARRGRLAGLLTLVLAGGLAAMTAPHPAPPDPAGDRALAPPDTTDEVYEVADVQPQLIGGLEGLQERLDYPELQHQAGVEGTAVLQFIVSKEGAVTDLQLLRSTGNDGLDQAAAEAVREARFEPGMQDGQPVRVRFAVPVTFQLEGGAATPPVPEAGADGVYNVAEVQPELVGGLEALQERVVYPEDARAEGVEGQVVVQFVVTEAGGVADPAVLRSPDDRLSAAALDAVRGLRFEPGRQGGEAVPVRFAVPITFRLPAGEDQGMAPGEVRYWGVDVSRLSGGAEIERRIRSLPSTLAQENAAGGTAEVRYTIGADGVPYDIDVVSGGGPLLDAALAIVRAPAFHTAEGARPGLGGTWTGTFGLNYQRPG</sequence>
<dbReference type="Proteomes" id="UP001267426">
    <property type="component" value="Unassembled WGS sequence"/>
</dbReference>
<feature type="transmembrane region" description="Helical" evidence="10">
    <location>
        <begin position="110"/>
        <end position="133"/>
    </location>
</feature>
<dbReference type="EMBL" id="JAVRHT010000038">
    <property type="protein sequence ID" value="MDT0632802.1"/>
    <property type="molecule type" value="Genomic_DNA"/>
</dbReference>
<keyword evidence="9 10" id="KW-0472">Membrane</keyword>
<dbReference type="CDD" id="cd07341">
    <property type="entry name" value="M56_BlaR1_MecR1_like"/>
    <property type="match status" value="1"/>
</dbReference>
<dbReference type="InterPro" id="IPR051045">
    <property type="entry name" value="TonB-dependent_transducer"/>
</dbReference>
<evidence type="ECO:0000313" key="12">
    <source>
        <dbReference type="EMBL" id="MDT0632802.1"/>
    </source>
</evidence>
<keyword evidence="3" id="KW-0813">Transport</keyword>
<dbReference type="InterPro" id="IPR008756">
    <property type="entry name" value="Peptidase_M56"/>
</dbReference>
<evidence type="ECO:0000256" key="5">
    <source>
        <dbReference type="ARBA" id="ARBA00022519"/>
    </source>
</evidence>
<protein>
    <submittedName>
        <fullName evidence="12">M56 family metallopeptidase</fullName>
    </submittedName>
</protein>
<feature type="transmembrane region" description="Helical" evidence="10">
    <location>
        <begin position="12"/>
        <end position="32"/>
    </location>
</feature>
<accession>A0ABU3BU39</accession>
<comment type="subcellular location">
    <subcellularLocation>
        <location evidence="1">Cell inner membrane</location>
        <topology evidence="1">Single-pass membrane protein</topology>
        <orientation evidence="1">Periplasmic side</orientation>
    </subcellularLocation>
</comment>
<comment type="caution">
    <text evidence="12">The sequence shown here is derived from an EMBL/GenBank/DDBJ whole genome shotgun (WGS) entry which is preliminary data.</text>
</comment>
<dbReference type="Pfam" id="PF05569">
    <property type="entry name" value="Peptidase_M56"/>
    <property type="match status" value="1"/>
</dbReference>
<comment type="similarity">
    <text evidence="2">Belongs to the TonB family.</text>
</comment>
<dbReference type="InterPro" id="IPR037682">
    <property type="entry name" value="TonB_C"/>
</dbReference>
<evidence type="ECO:0000256" key="4">
    <source>
        <dbReference type="ARBA" id="ARBA00022475"/>
    </source>
</evidence>
<proteinExistence type="inferred from homology"/>
<dbReference type="Pfam" id="PF03544">
    <property type="entry name" value="TonB_C"/>
    <property type="match status" value="2"/>
</dbReference>
<evidence type="ECO:0000256" key="7">
    <source>
        <dbReference type="ARBA" id="ARBA00022927"/>
    </source>
</evidence>
<keyword evidence="13" id="KW-1185">Reference proteome</keyword>
<evidence type="ECO:0000256" key="3">
    <source>
        <dbReference type="ARBA" id="ARBA00022448"/>
    </source>
</evidence>
<feature type="domain" description="TonB C-terminal" evidence="11">
    <location>
        <begin position="479"/>
        <end position="574"/>
    </location>
</feature>
<dbReference type="PANTHER" id="PTHR33446">
    <property type="entry name" value="PROTEIN TONB-RELATED"/>
    <property type="match status" value="1"/>
</dbReference>
<dbReference type="InterPro" id="IPR006260">
    <property type="entry name" value="TonB/TolA_C"/>
</dbReference>
<keyword evidence="5" id="KW-0997">Cell inner membrane</keyword>
<dbReference type="RefSeq" id="WP_311665057.1">
    <property type="nucleotide sequence ID" value="NZ_JAVRHT010000038.1"/>
</dbReference>
<evidence type="ECO:0000256" key="1">
    <source>
        <dbReference type="ARBA" id="ARBA00004383"/>
    </source>
</evidence>
<feature type="transmembrane region" description="Helical" evidence="10">
    <location>
        <begin position="317"/>
        <end position="334"/>
    </location>
</feature>
<feature type="transmembrane region" description="Helical" evidence="10">
    <location>
        <begin position="52"/>
        <end position="71"/>
    </location>
</feature>
<reference evidence="12 13" key="1">
    <citation type="submission" date="2023-09" db="EMBL/GenBank/DDBJ databases">
        <authorList>
            <person name="Rey-Velasco X."/>
        </authorList>
    </citation>
    <scope>NUCLEOTIDE SEQUENCE [LARGE SCALE GENOMIC DNA]</scope>
    <source>
        <strain evidence="12 13">F394</strain>
    </source>
</reference>
<dbReference type="Gene3D" id="3.30.1150.10">
    <property type="match status" value="2"/>
</dbReference>
<dbReference type="NCBIfam" id="TIGR01352">
    <property type="entry name" value="tonB_Cterm"/>
    <property type="match status" value="2"/>
</dbReference>
<keyword evidence="4" id="KW-1003">Cell membrane</keyword>